<dbReference type="GeneID" id="104773757"/>
<organism evidence="1 2">
    <name type="scientific">Camelina sativa</name>
    <name type="common">False flax</name>
    <name type="synonym">Myagrum sativum</name>
    <dbReference type="NCBI Taxonomy" id="90675"/>
    <lineage>
        <taxon>Eukaryota</taxon>
        <taxon>Viridiplantae</taxon>
        <taxon>Streptophyta</taxon>
        <taxon>Embryophyta</taxon>
        <taxon>Tracheophyta</taxon>
        <taxon>Spermatophyta</taxon>
        <taxon>Magnoliopsida</taxon>
        <taxon>eudicotyledons</taxon>
        <taxon>Gunneridae</taxon>
        <taxon>Pentapetalae</taxon>
        <taxon>rosids</taxon>
        <taxon>malvids</taxon>
        <taxon>Brassicales</taxon>
        <taxon>Brassicaceae</taxon>
        <taxon>Camelineae</taxon>
        <taxon>Camelina</taxon>
    </lineage>
</organism>
<dbReference type="RefSeq" id="XP_010496709.1">
    <property type="nucleotide sequence ID" value="XM_010498407.1"/>
</dbReference>
<protein>
    <submittedName>
        <fullName evidence="2">Uncharacterized protein LOC104773757</fullName>
    </submittedName>
</protein>
<accession>A0ABM0Y7E0</accession>
<reference evidence="2" key="2">
    <citation type="submission" date="2025-08" db="UniProtKB">
        <authorList>
            <consortium name="RefSeq"/>
        </authorList>
    </citation>
    <scope>IDENTIFICATION</scope>
    <source>
        <tissue evidence="2">Leaf</tissue>
    </source>
</reference>
<reference evidence="1" key="1">
    <citation type="journal article" date="2014" name="Nat. Commun.">
        <title>The emerging biofuel crop Camelina sativa retains a highly undifferentiated hexaploid genome structure.</title>
        <authorList>
            <person name="Kagale S."/>
            <person name="Koh C."/>
            <person name="Nixon J."/>
            <person name="Bollina V."/>
            <person name="Clarke W.E."/>
            <person name="Tuteja R."/>
            <person name="Spillane C."/>
            <person name="Robinson S.J."/>
            <person name="Links M.G."/>
            <person name="Clarke C."/>
            <person name="Higgins E.E."/>
            <person name="Huebert T."/>
            <person name="Sharpe A.G."/>
            <person name="Parkin I.A."/>
        </authorList>
    </citation>
    <scope>NUCLEOTIDE SEQUENCE [LARGE SCALE GENOMIC DNA]</scope>
    <source>
        <strain evidence="1">cv. DH55</strain>
    </source>
</reference>
<dbReference type="PANTHER" id="PTHR33116:SF80">
    <property type="entry name" value="REVERSE TRANSCRIPTASE ZINC-BINDING DOMAIN-CONTAINING PROTEIN"/>
    <property type="match status" value="1"/>
</dbReference>
<evidence type="ECO:0000313" key="2">
    <source>
        <dbReference type="RefSeq" id="XP_010496709.1"/>
    </source>
</evidence>
<gene>
    <name evidence="2" type="primary">LOC104773757</name>
</gene>
<dbReference type="Proteomes" id="UP000694864">
    <property type="component" value="Unplaced"/>
</dbReference>
<evidence type="ECO:0000313" key="1">
    <source>
        <dbReference type="Proteomes" id="UP000694864"/>
    </source>
</evidence>
<sequence length="262" mass="28948">MRKQVYQPLLDKIHAKFSSWSVIHLSFARRLQLIQSVIYYTIAFWASICILPKSCLEEIESLCSAFLCKGAPNSARGATASWESVCTPKENGGLGLKRVVHWNKVFVLKPIWEIFAAGGSLWVSCVWRNLIGRPLLDITGDARPIVSGLTLNSVVVDAIRDGQWWIAHSRTPNTIVQLLKACLPSASVINLQEIAQDDCYLWKIGDAPTSNKFSTAATWTHLHPLGSKVDWFEAVGSRVGSPNTLSLLGSTLVTSFSPVIVW</sequence>
<keyword evidence="1" id="KW-1185">Reference proteome</keyword>
<name>A0ABM0Y7E0_CAMSA</name>
<dbReference type="PANTHER" id="PTHR33116">
    <property type="entry name" value="REVERSE TRANSCRIPTASE ZINC-BINDING DOMAIN-CONTAINING PROTEIN-RELATED-RELATED"/>
    <property type="match status" value="1"/>
</dbReference>
<proteinExistence type="predicted"/>